<reference evidence="1" key="2">
    <citation type="journal article" date="2015" name="Fish Shellfish Immunol.">
        <title>Early steps in the European eel (Anguilla anguilla)-Vibrio vulnificus interaction in the gills: Role of the RtxA13 toxin.</title>
        <authorList>
            <person name="Callol A."/>
            <person name="Pajuelo D."/>
            <person name="Ebbesson L."/>
            <person name="Teles M."/>
            <person name="MacKenzie S."/>
            <person name="Amaro C."/>
        </authorList>
    </citation>
    <scope>NUCLEOTIDE SEQUENCE</scope>
</reference>
<organism evidence="1">
    <name type="scientific">Anguilla anguilla</name>
    <name type="common">European freshwater eel</name>
    <name type="synonym">Muraena anguilla</name>
    <dbReference type="NCBI Taxonomy" id="7936"/>
    <lineage>
        <taxon>Eukaryota</taxon>
        <taxon>Metazoa</taxon>
        <taxon>Chordata</taxon>
        <taxon>Craniata</taxon>
        <taxon>Vertebrata</taxon>
        <taxon>Euteleostomi</taxon>
        <taxon>Actinopterygii</taxon>
        <taxon>Neopterygii</taxon>
        <taxon>Teleostei</taxon>
        <taxon>Anguilliformes</taxon>
        <taxon>Anguillidae</taxon>
        <taxon>Anguilla</taxon>
    </lineage>
</organism>
<reference evidence="1" key="1">
    <citation type="submission" date="2014-11" db="EMBL/GenBank/DDBJ databases">
        <authorList>
            <person name="Amaro Gonzalez C."/>
        </authorList>
    </citation>
    <scope>NUCLEOTIDE SEQUENCE</scope>
</reference>
<sequence>MLNIYNLLKHIFQVTHGVFHYMCPVKHAWLEFNTVRDSAHLIWTLSTVSETGLITAD</sequence>
<dbReference type="AlphaFoldDB" id="A0A0E9QEX2"/>
<dbReference type="EMBL" id="GBXM01093904">
    <property type="protein sequence ID" value="JAH14673.1"/>
    <property type="molecule type" value="Transcribed_RNA"/>
</dbReference>
<accession>A0A0E9QEX2</accession>
<protein>
    <submittedName>
        <fullName evidence="1">Uncharacterized protein</fullName>
    </submittedName>
</protein>
<name>A0A0E9QEX2_ANGAN</name>
<proteinExistence type="predicted"/>
<evidence type="ECO:0000313" key="1">
    <source>
        <dbReference type="EMBL" id="JAH14673.1"/>
    </source>
</evidence>